<evidence type="ECO:0000259" key="20">
    <source>
        <dbReference type="PROSITE" id="PS51910"/>
    </source>
</evidence>
<keyword evidence="10" id="KW-0378">Hydrolase</keyword>
<evidence type="ECO:0000256" key="11">
    <source>
        <dbReference type="ARBA" id="ARBA00022859"/>
    </source>
</evidence>
<dbReference type="InterPro" id="IPR017853">
    <property type="entry name" value="GH"/>
</dbReference>
<evidence type="ECO:0000256" key="3">
    <source>
        <dbReference type="ARBA" id="ARBA00004613"/>
    </source>
</evidence>
<dbReference type="InterPro" id="IPR011583">
    <property type="entry name" value="Chitinase_II/V-like_cat"/>
</dbReference>
<dbReference type="FunFam" id="2.170.140.10:FF:000001">
    <property type="entry name" value="Acidic mammalian chitinase"/>
    <property type="match status" value="1"/>
</dbReference>
<dbReference type="SUPFAM" id="SSF51445">
    <property type="entry name" value="(Trans)glycosidases"/>
    <property type="match status" value="3"/>
</dbReference>
<evidence type="ECO:0000256" key="17">
    <source>
        <dbReference type="ARBA" id="ARBA00062006"/>
    </source>
</evidence>
<evidence type="ECO:0000256" key="10">
    <source>
        <dbReference type="ARBA" id="ARBA00022801"/>
    </source>
</evidence>
<evidence type="ECO:0000313" key="22">
    <source>
        <dbReference type="Proteomes" id="UP000031443"/>
    </source>
</evidence>
<dbReference type="Gene3D" id="2.170.140.10">
    <property type="entry name" value="Chitin binding domain"/>
    <property type="match status" value="1"/>
</dbReference>
<keyword evidence="7" id="KW-0964">Secreted</keyword>
<dbReference type="GO" id="GO:0005737">
    <property type="term" value="C:cytoplasm"/>
    <property type="evidence" value="ECO:0007669"/>
    <property type="project" value="UniProtKB-SubCell"/>
</dbReference>
<evidence type="ECO:0000256" key="1">
    <source>
        <dbReference type="ARBA" id="ARBA00000822"/>
    </source>
</evidence>
<keyword evidence="11" id="KW-0391">Immunity</keyword>
<accession>M7BFK4</accession>
<evidence type="ECO:0000259" key="19">
    <source>
        <dbReference type="PROSITE" id="PS50940"/>
    </source>
</evidence>
<dbReference type="InterPro" id="IPR050314">
    <property type="entry name" value="Glycosyl_Hydrlase_18"/>
</dbReference>
<dbReference type="AlphaFoldDB" id="M7BFK4"/>
<dbReference type="PANTHER" id="PTHR11177:SF248">
    <property type="entry name" value="CHITOTRIOSIDASE-1"/>
    <property type="match status" value="1"/>
</dbReference>
<keyword evidence="9" id="KW-0732">Signal</keyword>
<dbReference type="InterPro" id="IPR001223">
    <property type="entry name" value="Glyco_hydro18_cat"/>
</dbReference>
<sequence length="965" mass="107924">MPAVKSEGLFVEQWSDKMHTGPNPGLVYVDVAPLEAAVMATEFCSACKLVCYFTNWSQYRPAQGRFLPEDIDPNLCTHLIYAFAGMDVNRITTVEWNDEQHYKTFNGLKSKNPGLKTLLAVGGWNFGSEKFSSMVSTPGNRRTFILSVVEFLRKYEFDGLDLDWEYPGARGSPPEDKQRFTALVQEMAEEFKEEAKRTGKERLLLTAAVAAGKENMDGAYEVKNISKALDFINLMTYDFHGSWEKITGHVSPLYKGKTDTGSAVYSNTDYAVTYWRNKGAPAEKIIMGIPTYGRSFTLSSSETGVGAPAFGPGSLGPFTREAGFWAYYEICTFQKGATTKRIEEQKVPYSFKENQWVGYDDQQSIKTKVQYLKKKSLGGAMVWAIDLDDFSDSFCGQGNYPLLQTLKKEMRCGYASKLVCYFTNWAQYRPGEGRFLPDDIDPHLCTHLIYAFAGMSDHEITTVEWNDVTLFEAFNGLKAKNRNLKTLLSIGGSNMGTERFSHMAASAANRWTFVRSVVQFLRTHEFDGLDVAWIYPGRKDKRHFTSLIQELATAFEKEAQKTRKEKLLLSIAVSAGRINIDTGYEVDKISKIVDFINLMTYDFHGAWEKTTGHVSPLNKGRKDLRSAAYNNVDNAVRHWERKGAPGEKIIMGIPAYGRSFTLDTLDTGVGAQASKAGLPGPFTSEAGFLAYYEICTFKQGATTEMIEEQKVPYSYKGNQWVGYDDVESIKTKICTFTPGATTERIVEQEVPYSYKGNQWAGYDDEPSIITKDYAMNYWKDNGAPAEKLMVGFGAYAHTLTLSNPSNHGLAAPTSSPRATGAYIQSAGTLAYFEVCTFLKTGATIVWNAPQDVPYAYKGNQWIGYDNPKSFAIKAKWLLENNFGGAMVWAIDLDNFTGTFCGEGKYPLMNSLKSVLGVSKPRKANGLYPDPSNNHVFYHCVIRKTYLQFCQASLVFDSSCSCCNWA</sequence>
<dbReference type="SUPFAM" id="SSF54556">
    <property type="entry name" value="Chitinase insertion domain"/>
    <property type="match status" value="3"/>
</dbReference>
<evidence type="ECO:0000256" key="2">
    <source>
        <dbReference type="ARBA" id="ARBA00004496"/>
    </source>
</evidence>
<dbReference type="Gene3D" id="3.10.50.10">
    <property type="match status" value="3"/>
</dbReference>
<dbReference type="Pfam" id="PF01607">
    <property type="entry name" value="CBM_14"/>
    <property type="match status" value="1"/>
</dbReference>
<keyword evidence="13" id="KW-1015">Disulfide bond</keyword>
<dbReference type="SUPFAM" id="SSF57625">
    <property type="entry name" value="Invertebrate chitin-binding proteins"/>
    <property type="match status" value="1"/>
</dbReference>
<dbReference type="GO" id="GO:0002376">
    <property type="term" value="P:immune system process"/>
    <property type="evidence" value="ECO:0007669"/>
    <property type="project" value="UniProtKB-KW"/>
</dbReference>
<dbReference type="PANTHER" id="PTHR11177">
    <property type="entry name" value="CHITINASE"/>
    <property type="match status" value="1"/>
</dbReference>
<evidence type="ECO:0000256" key="8">
    <source>
        <dbReference type="ARBA" id="ARBA00022669"/>
    </source>
</evidence>
<keyword evidence="16" id="KW-0624">Polysaccharide degradation</keyword>
<dbReference type="InterPro" id="IPR029070">
    <property type="entry name" value="Chitinase_insertion_sf"/>
</dbReference>
<dbReference type="SMART" id="SM00636">
    <property type="entry name" value="Glyco_18"/>
    <property type="match status" value="2"/>
</dbReference>
<feature type="domain" description="GH18" evidence="20">
    <location>
        <begin position="416"/>
        <end position="918"/>
    </location>
</feature>
<name>M7BFK4_CHEMY</name>
<dbReference type="eggNOG" id="KOG2806">
    <property type="taxonomic scope" value="Eukaryota"/>
</dbReference>
<keyword evidence="6" id="KW-0963">Cytoplasm</keyword>
<evidence type="ECO:0000256" key="4">
    <source>
        <dbReference type="ARBA" id="ARBA00009121"/>
    </source>
</evidence>
<dbReference type="CDD" id="cd02872">
    <property type="entry name" value="GH18_chitolectin_chitotriosidase"/>
    <property type="match status" value="2"/>
</dbReference>
<comment type="similarity">
    <text evidence="4">Belongs to the glycosyl hydrolase 18 family. Chitinase class II subfamily.</text>
</comment>
<reference evidence="22" key="1">
    <citation type="journal article" date="2013" name="Nat. Genet.">
        <title>The draft genomes of soft-shell turtle and green sea turtle yield insights into the development and evolution of the turtle-specific body plan.</title>
        <authorList>
            <person name="Wang Z."/>
            <person name="Pascual-Anaya J."/>
            <person name="Zadissa A."/>
            <person name="Li W."/>
            <person name="Niimura Y."/>
            <person name="Huang Z."/>
            <person name="Li C."/>
            <person name="White S."/>
            <person name="Xiong Z."/>
            <person name="Fang D."/>
            <person name="Wang B."/>
            <person name="Ming Y."/>
            <person name="Chen Y."/>
            <person name="Zheng Y."/>
            <person name="Kuraku S."/>
            <person name="Pignatelli M."/>
            <person name="Herrero J."/>
            <person name="Beal K."/>
            <person name="Nozawa M."/>
            <person name="Li Q."/>
            <person name="Wang J."/>
            <person name="Zhang H."/>
            <person name="Yu L."/>
            <person name="Shigenobu S."/>
            <person name="Wang J."/>
            <person name="Liu J."/>
            <person name="Flicek P."/>
            <person name="Searle S."/>
            <person name="Wang J."/>
            <person name="Kuratani S."/>
            <person name="Yin Y."/>
            <person name="Aken B."/>
            <person name="Zhang G."/>
            <person name="Irie N."/>
        </authorList>
    </citation>
    <scope>NUCLEOTIDE SEQUENCE [LARGE SCALE GENOMIC DNA]</scope>
</reference>
<keyword evidence="14" id="KW-0325">Glycoprotein</keyword>
<keyword evidence="22" id="KW-1185">Reference proteome</keyword>
<feature type="domain" description="GH18" evidence="20">
    <location>
        <begin position="47"/>
        <end position="413"/>
    </location>
</feature>
<evidence type="ECO:0000256" key="16">
    <source>
        <dbReference type="ARBA" id="ARBA00023326"/>
    </source>
</evidence>
<protein>
    <recommendedName>
        <fullName evidence="18">Acidic mammalian chitinase</fullName>
        <ecNumber evidence="5">3.2.1.14</ecNumber>
    </recommendedName>
</protein>
<keyword evidence="15" id="KW-0326">Glycosidase</keyword>
<dbReference type="InterPro" id="IPR002557">
    <property type="entry name" value="Chitin-bd_dom"/>
</dbReference>
<dbReference type="GO" id="GO:0005576">
    <property type="term" value="C:extracellular region"/>
    <property type="evidence" value="ECO:0007669"/>
    <property type="project" value="UniProtKB-SubCell"/>
</dbReference>
<comment type="subunit">
    <text evidence="17">Interacts with EGFR.</text>
</comment>
<dbReference type="Pfam" id="PF00704">
    <property type="entry name" value="Glyco_hydro_18"/>
    <property type="match status" value="3"/>
</dbReference>
<comment type="subcellular location">
    <subcellularLocation>
        <location evidence="2">Cytoplasm</location>
    </subcellularLocation>
    <subcellularLocation>
        <location evidence="3">Secreted</location>
    </subcellularLocation>
</comment>
<evidence type="ECO:0000256" key="18">
    <source>
        <dbReference type="ARBA" id="ARBA00072739"/>
    </source>
</evidence>
<dbReference type="Gene3D" id="3.20.20.80">
    <property type="entry name" value="Glycosidases"/>
    <property type="match status" value="3"/>
</dbReference>
<evidence type="ECO:0000256" key="6">
    <source>
        <dbReference type="ARBA" id="ARBA00022490"/>
    </source>
</evidence>
<dbReference type="Proteomes" id="UP000031443">
    <property type="component" value="Unassembled WGS sequence"/>
</dbReference>
<evidence type="ECO:0000256" key="13">
    <source>
        <dbReference type="ARBA" id="ARBA00023157"/>
    </source>
</evidence>
<keyword evidence="16" id="KW-0119">Carbohydrate metabolism</keyword>
<dbReference type="FunFam" id="3.10.50.10:FF:000001">
    <property type="entry name" value="Chitinase 3-like 1"/>
    <property type="match status" value="3"/>
</dbReference>
<proteinExistence type="inferred from homology"/>
<evidence type="ECO:0000256" key="14">
    <source>
        <dbReference type="ARBA" id="ARBA00023180"/>
    </source>
</evidence>
<evidence type="ECO:0000256" key="12">
    <source>
        <dbReference type="ARBA" id="ARBA00023024"/>
    </source>
</evidence>
<evidence type="ECO:0000256" key="5">
    <source>
        <dbReference type="ARBA" id="ARBA00012729"/>
    </source>
</evidence>
<evidence type="ECO:0000256" key="15">
    <source>
        <dbReference type="ARBA" id="ARBA00023295"/>
    </source>
</evidence>
<dbReference type="InterPro" id="IPR036508">
    <property type="entry name" value="Chitin-bd_dom_sf"/>
</dbReference>
<gene>
    <name evidence="21" type="ORF">UY3_12053</name>
</gene>
<keyword evidence="8" id="KW-0147">Chitin-binding</keyword>
<dbReference type="GO" id="GO:0000272">
    <property type="term" value="P:polysaccharide catabolic process"/>
    <property type="evidence" value="ECO:0007669"/>
    <property type="project" value="UniProtKB-KW"/>
</dbReference>
<evidence type="ECO:0000256" key="7">
    <source>
        <dbReference type="ARBA" id="ARBA00022525"/>
    </source>
</evidence>
<dbReference type="PROSITE" id="PS51910">
    <property type="entry name" value="GH18_2"/>
    <property type="match status" value="2"/>
</dbReference>
<dbReference type="EMBL" id="KB548129">
    <property type="protein sequence ID" value="EMP30858.1"/>
    <property type="molecule type" value="Genomic_DNA"/>
</dbReference>
<dbReference type="STRING" id="8469.M7BFK4"/>
<dbReference type="GO" id="GO:0006032">
    <property type="term" value="P:chitin catabolic process"/>
    <property type="evidence" value="ECO:0007669"/>
    <property type="project" value="UniProtKB-KW"/>
</dbReference>
<feature type="domain" description="Chitin-binding type-2" evidence="19">
    <location>
        <begin position="915"/>
        <end position="965"/>
    </location>
</feature>
<dbReference type="GO" id="GO:0008843">
    <property type="term" value="F:endochitinase activity"/>
    <property type="evidence" value="ECO:0007669"/>
    <property type="project" value="UniProtKB-EC"/>
</dbReference>
<dbReference type="PROSITE" id="PS01095">
    <property type="entry name" value="GH18_1"/>
    <property type="match status" value="1"/>
</dbReference>
<comment type="catalytic activity">
    <reaction evidence="1">
        <text>Random endo-hydrolysis of N-acetyl-beta-D-glucosaminide (1-&gt;4)-beta-linkages in chitin and chitodextrins.</text>
        <dbReference type="EC" id="3.2.1.14"/>
    </reaction>
</comment>
<dbReference type="InterPro" id="IPR001579">
    <property type="entry name" value="Glyco_hydro_18_chit_AS"/>
</dbReference>
<evidence type="ECO:0000313" key="21">
    <source>
        <dbReference type="EMBL" id="EMP30858.1"/>
    </source>
</evidence>
<dbReference type="PROSITE" id="PS50940">
    <property type="entry name" value="CHIT_BIND_II"/>
    <property type="match status" value="1"/>
</dbReference>
<dbReference type="GO" id="GO:0008061">
    <property type="term" value="F:chitin binding"/>
    <property type="evidence" value="ECO:0007669"/>
    <property type="project" value="UniProtKB-KW"/>
</dbReference>
<organism evidence="21 22">
    <name type="scientific">Chelonia mydas</name>
    <name type="common">Green sea-turtle</name>
    <name type="synonym">Chelonia agassizi</name>
    <dbReference type="NCBI Taxonomy" id="8469"/>
    <lineage>
        <taxon>Eukaryota</taxon>
        <taxon>Metazoa</taxon>
        <taxon>Chordata</taxon>
        <taxon>Craniata</taxon>
        <taxon>Vertebrata</taxon>
        <taxon>Euteleostomi</taxon>
        <taxon>Archelosauria</taxon>
        <taxon>Testudinata</taxon>
        <taxon>Testudines</taxon>
        <taxon>Cryptodira</taxon>
        <taxon>Durocryptodira</taxon>
        <taxon>Americhelydia</taxon>
        <taxon>Chelonioidea</taxon>
        <taxon>Cheloniidae</taxon>
        <taxon>Chelonia</taxon>
    </lineage>
</organism>
<dbReference type="FunFam" id="3.20.20.80:FF:000007">
    <property type="entry name" value="Acidic mammalian chitinase"/>
    <property type="match status" value="1"/>
</dbReference>
<evidence type="ECO:0000256" key="9">
    <source>
        <dbReference type="ARBA" id="ARBA00022729"/>
    </source>
</evidence>
<dbReference type="EC" id="3.2.1.14" evidence="5"/>
<keyword evidence="12" id="KW-0146">Chitin degradation</keyword>
<dbReference type="FunFam" id="3.20.20.80:FF:000047">
    <property type="entry name" value="Chitinase-3-like protein 1"/>
    <property type="match status" value="1"/>
</dbReference>